<dbReference type="PANTHER" id="PTHR30413">
    <property type="entry name" value="INNER MEMBRANE TRANSPORT PERMEASE"/>
    <property type="match status" value="1"/>
</dbReference>
<evidence type="ECO:0000259" key="10">
    <source>
        <dbReference type="PROSITE" id="PS51012"/>
    </source>
</evidence>
<dbReference type="Pfam" id="PF01061">
    <property type="entry name" value="ABC2_membrane"/>
    <property type="match status" value="1"/>
</dbReference>
<dbReference type="Proteomes" id="UP000062317">
    <property type="component" value="Unassembled WGS sequence"/>
</dbReference>
<comment type="caution">
    <text evidence="11">The sequence shown here is derived from an EMBL/GenBank/DDBJ whole genome shotgun (WGS) entry which is preliminary data.</text>
</comment>
<dbReference type="AlphaFoldDB" id="A0A106DSZ4"/>
<keyword evidence="7" id="KW-0762">Sugar transport</keyword>
<dbReference type="GO" id="GO:0005886">
    <property type="term" value="C:plasma membrane"/>
    <property type="evidence" value="ECO:0007669"/>
    <property type="project" value="UniProtKB-SubCell"/>
</dbReference>
<feature type="transmembrane region" description="Helical" evidence="9">
    <location>
        <begin position="67"/>
        <end position="86"/>
    </location>
</feature>
<name>A0A106DSZ4_9BURK</name>
<reference evidence="11 12" key="1">
    <citation type="submission" date="2015-11" db="EMBL/GenBank/DDBJ databases">
        <title>Expanding the genomic diversity of Burkholderia species for the development of highly accurate diagnostics.</title>
        <authorList>
            <person name="Sahl J."/>
            <person name="Keim P."/>
            <person name="Wagner D."/>
        </authorList>
    </citation>
    <scope>NUCLEOTIDE SEQUENCE [LARGE SCALE GENOMIC DNA]</scope>
    <source>
        <strain evidence="11 12">MSMB1301WGS</strain>
    </source>
</reference>
<organism evidence="11 12">
    <name type="scientific">Burkholderia territorii</name>
    <dbReference type="NCBI Taxonomy" id="1503055"/>
    <lineage>
        <taxon>Bacteria</taxon>
        <taxon>Pseudomonadati</taxon>
        <taxon>Pseudomonadota</taxon>
        <taxon>Betaproteobacteria</taxon>
        <taxon>Burkholderiales</taxon>
        <taxon>Burkholderiaceae</taxon>
        <taxon>Burkholderia</taxon>
        <taxon>Burkholderia cepacia complex</taxon>
    </lineage>
</organism>
<accession>A0A106DSZ4</accession>
<evidence type="ECO:0000256" key="1">
    <source>
        <dbReference type="ARBA" id="ARBA00004651"/>
    </source>
</evidence>
<keyword evidence="5 9" id="KW-0812">Transmembrane</keyword>
<feature type="transmembrane region" description="Helical" evidence="9">
    <location>
        <begin position="143"/>
        <end position="167"/>
    </location>
</feature>
<evidence type="ECO:0000256" key="2">
    <source>
        <dbReference type="ARBA" id="ARBA00007783"/>
    </source>
</evidence>
<feature type="transmembrane region" description="Helical" evidence="9">
    <location>
        <begin position="39"/>
        <end position="61"/>
    </location>
</feature>
<evidence type="ECO:0000313" key="12">
    <source>
        <dbReference type="Proteomes" id="UP000062317"/>
    </source>
</evidence>
<dbReference type="InterPro" id="IPR047817">
    <property type="entry name" value="ABC2_TM_bact-type"/>
</dbReference>
<keyword evidence="7" id="KW-0625">Polysaccharide transport</keyword>
<feature type="domain" description="ABC transmembrane type-2" evidence="10">
    <location>
        <begin position="36"/>
        <end position="252"/>
    </location>
</feature>
<dbReference type="PANTHER" id="PTHR30413:SF10">
    <property type="entry name" value="CAPSULE POLYSACCHARIDE EXPORT INNER-MEMBRANE PROTEIN CTRC"/>
    <property type="match status" value="1"/>
</dbReference>
<evidence type="ECO:0000256" key="9">
    <source>
        <dbReference type="RuleBase" id="RU361157"/>
    </source>
</evidence>
<dbReference type="GO" id="GO:0015774">
    <property type="term" value="P:polysaccharide transport"/>
    <property type="evidence" value="ECO:0007669"/>
    <property type="project" value="UniProtKB-KW"/>
</dbReference>
<dbReference type="GO" id="GO:0140359">
    <property type="term" value="F:ABC-type transporter activity"/>
    <property type="evidence" value="ECO:0007669"/>
    <property type="project" value="InterPro"/>
</dbReference>
<keyword evidence="4 9" id="KW-1003">Cell membrane</keyword>
<feature type="transmembrane region" description="Helical" evidence="9">
    <location>
        <begin position="174"/>
        <end position="193"/>
    </location>
</feature>
<keyword evidence="8 9" id="KW-0472">Membrane</keyword>
<evidence type="ECO:0000256" key="7">
    <source>
        <dbReference type="ARBA" id="ARBA00023047"/>
    </source>
</evidence>
<dbReference type="GO" id="GO:0015920">
    <property type="term" value="P:lipopolysaccharide transport"/>
    <property type="evidence" value="ECO:0007669"/>
    <property type="project" value="TreeGrafter"/>
</dbReference>
<dbReference type="RefSeq" id="WP_060110404.1">
    <property type="nucleotide sequence ID" value="NZ_LPEQ01000141.1"/>
</dbReference>
<evidence type="ECO:0000256" key="3">
    <source>
        <dbReference type="ARBA" id="ARBA00022448"/>
    </source>
</evidence>
<comment type="similarity">
    <text evidence="2 9">Belongs to the ABC-2 integral membrane protein family.</text>
</comment>
<evidence type="ECO:0000313" key="11">
    <source>
        <dbReference type="EMBL" id="KVV37357.1"/>
    </source>
</evidence>
<sequence length="260" mass="29473">MFNSALSDLRQSLASWRLWMLLGWLEIRQRYARSRVGPFWLTISMGVMVGSLGVVYGTLFGQKMSDYLPFLATSIVMWGFFSQVVQEGSLSYINSGSYIRQTPTAKIIFVLQVVWRNLVVLTHNFAIILVLLVVFGVKDWASLIFFVPAFALYVLNAVWIAMVAGLLSARFRDLPQIIGAFLQVAFYVTPIIFKPTSLNRFSFIVEWNPLAYMIDIVRAPLIGQIPGTTTWIVVAGMALVGWPLALMLTGRYLKRIPYWI</sequence>
<feature type="transmembrane region" description="Helical" evidence="9">
    <location>
        <begin position="231"/>
        <end position="253"/>
    </location>
</feature>
<comment type="subcellular location">
    <subcellularLocation>
        <location evidence="9">Cell inner membrane</location>
        <topology evidence="9">Multi-pass membrane protein</topology>
    </subcellularLocation>
    <subcellularLocation>
        <location evidence="1">Cell membrane</location>
        <topology evidence="1">Multi-pass membrane protein</topology>
    </subcellularLocation>
</comment>
<proteinExistence type="inferred from homology"/>
<gene>
    <name evidence="11" type="ORF">WT27_19225</name>
</gene>
<keyword evidence="3 9" id="KW-0813">Transport</keyword>
<evidence type="ECO:0000256" key="4">
    <source>
        <dbReference type="ARBA" id="ARBA00022475"/>
    </source>
</evidence>
<dbReference type="EMBL" id="LPEQ01000141">
    <property type="protein sequence ID" value="KVV37357.1"/>
    <property type="molecule type" value="Genomic_DNA"/>
</dbReference>
<keyword evidence="6 9" id="KW-1133">Transmembrane helix</keyword>
<dbReference type="PROSITE" id="PS51012">
    <property type="entry name" value="ABC_TM2"/>
    <property type="match status" value="1"/>
</dbReference>
<keyword evidence="12" id="KW-1185">Reference proteome</keyword>
<feature type="transmembrane region" description="Helical" evidence="9">
    <location>
        <begin position="107"/>
        <end position="137"/>
    </location>
</feature>
<evidence type="ECO:0000256" key="8">
    <source>
        <dbReference type="ARBA" id="ARBA00023136"/>
    </source>
</evidence>
<evidence type="ECO:0000256" key="5">
    <source>
        <dbReference type="ARBA" id="ARBA00022692"/>
    </source>
</evidence>
<evidence type="ECO:0000256" key="6">
    <source>
        <dbReference type="ARBA" id="ARBA00022989"/>
    </source>
</evidence>
<protein>
    <recommendedName>
        <fullName evidence="9">Transport permease protein</fullName>
    </recommendedName>
</protein>
<dbReference type="InterPro" id="IPR013525">
    <property type="entry name" value="ABC2_TM"/>
</dbReference>